<comment type="caution">
    <text evidence="1">The sequence shown here is derived from an EMBL/GenBank/DDBJ whole genome shotgun (WGS) entry which is preliminary data.</text>
</comment>
<gene>
    <name evidence="1" type="ORF">PanWU01x14_155260</name>
</gene>
<dbReference type="OrthoDB" id="627829at2759"/>
<sequence length="98" mass="10765">MADESSSSFTIGKSAQERGLSYVPECYKKPTSHGPISLPEIANVPVVDLAGLKQVSEQRSLVIEAIRMKQVSEQPSLVIEAVRKASRRNGFFQVSFVK</sequence>
<organism evidence="1 2">
    <name type="scientific">Parasponia andersonii</name>
    <name type="common">Sponia andersonii</name>
    <dbReference type="NCBI Taxonomy" id="3476"/>
    <lineage>
        <taxon>Eukaryota</taxon>
        <taxon>Viridiplantae</taxon>
        <taxon>Streptophyta</taxon>
        <taxon>Embryophyta</taxon>
        <taxon>Tracheophyta</taxon>
        <taxon>Spermatophyta</taxon>
        <taxon>Magnoliopsida</taxon>
        <taxon>eudicotyledons</taxon>
        <taxon>Gunneridae</taxon>
        <taxon>Pentapetalae</taxon>
        <taxon>rosids</taxon>
        <taxon>fabids</taxon>
        <taxon>Rosales</taxon>
        <taxon>Cannabaceae</taxon>
        <taxon>Parasponia</taxon>
    </lineage>
</organism>
<evidence type="ECO:0000313" key="1">
    <source>
        <dbReference type="EMBL" id="PON60012.1"/>
    </source>
</evidence>
<reference evidence="2" key="1">
    <citation type="submission" date="2016-06" db="EMBL/GenBank/DDBJ databases">
        <title>Parallel loss of symbiosis genes in relatives of nitrogen-fixing non-legume Parasponia.</title>
        <authorList>
            <person name="Van Velzen R."/>
            <person name="Holmer R."/>
            <person name="Bu F."/>
            <person name="Rutten L."/>
            <person name="Van Zeijl A."/>
            <person name="Liu W."/>
            <person name="Santuari L."/>
            <person name="Cao Q."/>
            <person name="Sharma T."/>
            <person name="Shen D."/>
            <person name="Roswanjaya Y."/>
            <person name="Wardhani T."/>
            <person name="Kalhor M.S."/>
            <person name="Jansen J."/>
            <person name="Van den Hoogen J."/>
            <person name="Gungor B."/>
            <person name="Hartog M."/>
            <person name="Hontelez J."/>
            <person name="Verver J."/>
            <person name="Yang W.-C."/>
            <person name="Schijlen E."/>
            <person name="Repin R."/>
            <person name="Schilthuizen M."/>
            <person name="Schranz E."/>
            <person name="Heidstra R."/>
            <person name="Miyata K."/>
            <person name="Fedorova E."/>
            <person name="Kohlen W."/>
            <person name="Bisseling T."/>
            <person name="Smit S."/>
            <person name="Geurts R."/>
        </authorList>
    </citation>
    <scope>NUCLEOTIDE SEQUENCE [LARGE SCALE GENOMIC DNA]</scope>
    <source>
        <strain evidence="2">cv. WU1-14</strain>
    </source>
</reference>
<dbReference type="Proteomes" id="UP000237105">
    <property type="component" value="Unassembled WGS sequence"/>
</dbReference>
<accession>A0A2P5CG41</accession>
<protein>
    <submittedName>
        <fullName evidence="1">Isopenicillin N synthase-like</fullName>
    </submittedName>
</protein>
<dbReference type="AlphaFoldDB" id="A0A2P5CG41"/>
<dbReference type="EMBL" id="JXTB01000134">
    <property type="protein sequence ID" value="PON60012.1"/>
    <property type="molecule type" value="Genomic_DNA"/>
</dbReference>
<name>A0A2P5CG41_PARAD</name>
<keyword evidence="2" id="KW-1185">Reference proteome</keyword>
<evidence type="ECO:0000313" key="2">
    <source>
        <dbReference type="Proteomes" id="UP000237105"/>
    </source>
</evidence>
<proteinExistence type="predicted"/>